<dbReference type="GO" id="GO:0019305">
    <property type="term" value="P:dTDP-rhamnose biosynthetic process"/>
    <property type="evidence" value="ECO:0007669"/>
    <property type="project" value="UniProtKB-UniPathway"/>
</dbReference>
<dbReference type="PANTHER" id="PTHR10491:SF4">
    <property type="entry name" value="METHIONINE ADENOSYLTRANSFERASE 2 SUBUNIT BETA"/>
    <property type="match status" value="1"/>
</dbReference>
<dbReference type="Gene3D" id="3.90.25.10">
    <property type="entry name" value="UDP-galactose 4-epimerase, domain 1"/>
    <property type="match status" value="1"/>
</dbReference>
<dbReference type="PANTHER" id="PTHR10491">
    <property type="entry name" value="DTDP-4-DEHYDRORHAMNOSE REDUCTASE"/>
    <property type="match status" value="1"/>
</dbReference>
<dbReference type="GO" id="GO:0008831">
    <property type="term" value="F:dTDP-4-dehydrorhamnose reductase activity"/>
    <property type="evidence" value="ECO:0007669"/>
    <property type="project" value="UniProtKB-EC"/>
</dbReference>
<reference evidence="4 5" key="2">
    <citation type="journal article" date="2017" name="Int. J. Syst. Evol. Microbiol.">
        <title>Gordonia phthalatica sp. nov., a di-n-butyl phthalate-degrading bacterium isolated from activated sludge.</title>
        <authorList>
            <person name="Jin D."/>
            <person name="Kong X."/>
            <person name="Jia M."/>
            <person name="Yu X."/>
            <person name="Wang X."/>
            <person name="Zhuang X."/>
            <person name="Deng Y."/>
            <person name="Bai Z."/>
        </authorList>
    </citation>
    <scope>NUCLEOTIDE SEQUENCE [LARGE SCALE GENOMIC DNA]</scope>
    <source>
        <strain evidence="4 5">QH-11</strain>
    </source>
</reference>
<dbReference type="Proteomes" id="UP000063789">
    <property type="component" value="Chromosome"/>
</dbReference>
<comment type="similarity">
    <text evidence="1 2">Belongs to the dTDP-4-dehydrorhamnose reductase family.</text>
</comment>
<feature type="domain" description="RmlD-like substrate binding" evidence="3">
    <location>
        <begin position="6"/>
        <end position="295"/>
    </location>
</feature>
<evidence type="ECO:0000256" key="2">
    <source>
        <dbReference type="RuleBase" id="RU364082"/>
    </source>
</evidence>
<evidence type="ECO:0000259" key="3">
    <source>
        <dbReference type="Pfam" id="PF04321"/>
    </source>
</evidence>
<dbReference type="STRING" id="1136941.ACH46_06890"/>
<keyword evidence="2" id="KW-0560">Oxidoreductase</keyword>
<evidence type="ECO:0000256" key="1">
    <source>
        <dbReference type="ARBA" id="ARBA00010944"/>
    </source>
</evidence>
<proteinExistence type="inferred from homology"/>
<protein>
    <recommendedName>
        <fullName evidence="2">dTDP-4-dehydrorhamnose reductase</fullName>
        <ecNumber evidence="2">1.1.1.133</ecNumber>
    </recommendedName>
</protein>
<dbReference type="KEGG" id="goq:ACH46_06890"/>
<dbReference type="InterPro" id="IPR005913">
    <property type="entry name" value="dTDP_dehydrorham_reduct"/>
</dbReference>
<dbReference type="NCBIfam" id="TIGR01214">
    <property type="entry name" value="rmlD"/>
    <property type="match status" value="1"/>
</dbReference>
<dbReference type="GO" id="GO:0005829">
    <property type="term" value="C:cytosol"/>
    <property type="evidence" value="ECO:0007669"/>
    <property type="project" value="TreeGrafter"/>
</dbReference>
<evidence type="ECO:0000313" key="4">
    <source>
        <dbReference type="EMBL" id="ALG84279.1"/>
    </source>
</evidence>
<sequence>MNGQRFFVVGAGGQLGGHLLDTAGDRSIVALTSRDIDVTDGGSVARALAGLSAGDVVVNASAYTAVDAAETDRDVAYAVNENGPRHLAAATRAAGARLIHVSTDYVFAEPMLDENGAPRPFEPTDPTGSPATVYGASKLAGERAARTADPTTVVVRTAWVFTGRRGSSDFVATMIRLEDERDTLRVVDDQTGSPTYARDLAAGLWELADVLDTDPLRTGAVLHATNAQTATWHGLARAVFAELDADPARVLPCTTDEFPRPAPRPSYSVLSARSWADVGLTPLRTWRDALHAALTARSDDRPDLR</sequence>
<keyword evidence="2" id="KW-0521">NADP</keyword>
<dbReference type="InterPro" id="IPR029903">
    <property type="entry name" value="RmlD-like-bd"/>
</dbReference>
<reference evidence="5" key="1">
    <citation type="submission" date="2015-06" db="EMBL/GenBank/DDBJ databases">
        <title>Complete genome sequence and metabolic analysis of phthalate degradation pathway in Gordonia sp. QH-11.</title>
        <authorList>
            <person name="Jin D."/>
            <person name="Kong X."/>
            <person name="Bai Z."/>
        </authorList>
    </citation>
    <scope>NUCLEOTIDE SEQUENCE [LARGE SCALE GENOMIC DNA]</scope>
    <source>
        <strain evidence="5">QH-11</strain>
    </source>
</reference>
<dbReference type="OrthoDB" id="9803892at2"/>
<evidence type="ECO:0000313" key="5">
    <source>
        <dbReference type="Proteomes" id="UP000063789"/>
    </source>
</evidence>
<dbReference type="CDD" id="cd05254">
    <property type="entry name" value="dTDP_HR_like_SDR_e"/>
    <property type="match status" value="1"/>
</dbReference>
<dbReference type="Gene3D" id="3.40.50.720">
    <property type="entry name" value="NAD(P)-binding Rossmann-like Domain"/>
    <property type="match status" value="1"/>
</dbReference>
<dbReference type="Pfam" id="PF04321">
    <property type="entry name" value="RmlD_sub_bind"/>
    <property type="match status" value="1"/>
</dbReference>
<dbReference type="EMBL" id="CP011853">
    <property type="protein sequence ID" value="ALG84279.1"/>
    <property type="molecule type" value="Genomic_DNA"/>
</dbReference>
<gene>
    <name evidence="4" type="ORF">ACH46_06890</name>
</gene>
<name>A0A0N7FUG3_9ACTN</name>
<dbReference type="InterPro" id="IPR036291">
    <property type="entry name" value="NAD(P)-bd_dom_sf"/>
</dbReference>
<dbReference type="UniPathway" id="UPA00124"/>
<comment type="pathway">
    <text evidence="2">Carbohydrate biosynthesis; dTDP-L-rhamnose biosynthesis.</text>
</comment>
<organism evidence="4 5">
    <name type="scientific">Gordonia phthalatica</name>
    <dbReference type="NCBI Taxonomy" id="1136941"/>
    <lineage>
        <taxon>Bacteria</taxon>
        <taxon>Bacillati</taxon>
        <taxon>Actinomycetota</taxon>
        <taxon>Actinomycetes</taxon>
        <taxon>Mycobacteriales</taxon>
        <taxon>Gordoniaceae</taxon>
        <taxon>Gordonia</taxon>
    </lineage>
</organism>
<comment type="function">
    <text evidence="2">Catalyzes the reduction of dTDP-6-deoxy-L-lyxo-4-hexulose to yield dTDP-L-rhamnose.</text>
</comment>
<keyword evidence="5" id="KW-1185">Reference proteome</keyword>
<dbReference type="PATRIC" id="fig|1136941.3.peg.1413"/>
<dbReference type="RefSeq" id="WP_062392260.1">
    <property type="nucleotide sequence ID" value="NZ_CP011853.1"/>
</dbReference>
<dbReference type="EC" id="1.1.1.133" evidence="2"/>
<dbReference type="AlphaFoldDB" id="A0A0N7FUG3"/>
<dbReference type="SUPFAM" id="SSF51735">
    <property type="entry name" value="NAD(P)-binding Rossmann-fold domains"/>
    <property type="match status" value="1"/>
</dbReference>
<accession>A0A0N7FUG3</accession>